<evidence type="ECO:0000313" key="3">
    <source>
        <dbReference type="Proteomes" id="UP000001449"/>
    </source>
</evidence>
<accession>B8BXE7</accession>
<reference evidence="2 3" key="2">
    <citation type="journal article" date="2008" name="Nature">
        <title>The Phaeodactylum genome reveals the evolutionary history of diatom genomes.</title>
        <authorList>
            <person name="Bowler C."/>
            <person name="Allen A.E."/>
            <person name="Badger J.H."/>
            <person name="Grimwood J."/>
            <person name="Jabbari K."/>
            <person name="Kuo A."/>
            <person name="Maheswari U."/>
            <person name="Martens C."/>
            <person name="Maumus F."/>
            <person name="Otillar R.P."/>
            <person name="Rayko E."/>
            <person name="Salamov A."/>
            <person name="Vandepoele K."/>
            <person name="Beszteri B."/>
            <person name="Gruber A."/>
            <person name="Heijde M."/>
            <person name="Katinka M."/>
            <person name="Mock T."/>
            <person name="Valentin K."/>
            <person name="Verret F."/>
            <person name="Berges J.A."/>
            <person name="Brownlee C."/>
            <person name="Cadoret J.P."/>
            <person name="Chiovitti A."/>
            <person name="Choi C.J."/>
            <person name="Coesel S."/>
            <person name="De Martino A."/>
            <person name="Detter J.C."/>
            <person name="Durkin C."/>
            <person name="Falciatore A."/>
            <person name="Fournet J."/>
            <person name="Haruta M."/>
            <person name="Huysman M.J."/>
            <person name="Jenkins B.D."/>
            <person name="Jiroutova K."/>
            <person name="Jorgensen R.E."/>
            <person name="Joubert Y."/>
            <person name="Kaplan A."/>
            <person name="Kroger N."/>
            <person name="Kroth P.G."/>
            <person name="La Roche J."/>
            <person name="Lindquist E."/>
            <person name="Lommer M."/>
            <person name="Martin-Jezequel V."/>
            <person name="Lopez P.J."/>
            <person name="Lucas S."/>
            <person name="Mangogna M."/>
            <person name="McGinnis K."/>
            <person name="Medlin L.K."/>
            <person name="Montsant A."/>
            <person name="Oudot-Le Secq M.P."/>
            <person name="Napoli C."/>
            <person name="Obornik M."/>
            <person name="Parker M.S."/>
            <person name="Petit J.L."/>
            <person name="Porcel B.M."/>
            <person name="Poulsen N."/>
            <person name="Robison M."/>
            <person name="Rychlewski L."/>
            <person name="Rynearson T.A."/>
            <person name="Schmutz J."/>
            <person name="Shapiro H."/>
            <person name="Siaut M."/>
            <person name="Stanley M."/>
            <person name="Sussman M.R."/>
            <person name="Taylor A.R."/>
            <person name="Vardi A."/>
            <person name="von Dassow P."/>
            <person name="Vyverman W."/>
            <person name="Willis A."/>
            <person name="Wyrwicz L.S."/>
            <person name="Rokhsar D.S."/>
            <person name="Weissenbach J."/>
            <person name="Armbrust E.V."/>
            <person name="Green B.R."/>
            <person name="Van de Peer Y."/>
            <person name="Grigoriev I.V."/>
        </authorList>
    </citation>
    <scope>NUCLEOTIDE SEQUENCE [LARGE SCALE GENOMIC DNA]</scope>
    <source>
        <strain evidence="2 3">CCMP1335</strain>
    </source>
</reference>
<reference evidence="2 3" key="1">
    <citation type="journal article" date="2004" name="Science">
        <title>The genome of the diatom Thalassiosira pseudonana: ecology, evolution, and metabolism.</title>
        <authorList>
            <person name="Armbrust E.V."/>
            <person name="Berges J.A."/>
            <person name="Bowler C."/>
            <person name="Green B.R."/>
            <person name="Martinez D."/>
            <person name="Putnam N.H."/>
            <person name="Zhou S."/>
            <person name="Allen A.E."/>
            <person name="Apt K.E."/>
            <person name="Bechner M."/>
            <person name="Brzezinski M.A."/>
            <person name="Chaal B.K."/>
            <person name="Chiovitti A."/>
            <person name="Davis A.K."/>
            <person name="Demarest M.S."/>
            <person name="Detter J.C."/>
            <person name="Glavina T."/>
            <person name="Goodstein D."/>
            <person name="Hadi M.Z."/>
            <person name="Hellsten U."/>
            <person name="Hildebrand M."/>
            <person name="Jenkins B.D."/>
            <person name="Jurka J."/>
            <person name="Kapitonov V.V."/>
            <person name="Kroger N."/>
            <person name="Lau W.W."/>
            <person name="Lane T.W."/>
            <person name="Larimer F.W."/>
            <person name="Lippmeier J.C."/>
            <person name="Lucas S."/>
            <person name="Medina M."/>
            <person name="Montsant A."/>
            <person name="Obornik M."/>
            <person name="Parker M.S."/>
            <person name="Palenik B."/>
            <person name="Pazour G.J."/>
            <person name="Richardson P.M."/>
            <person name="Rynearson T.A."/>
            <person name="Saito M.A."/>
            <person name="Schwartz D.C."/>
            <person name="Thamatrakoln K."/>
            <person name="Valentin K."/>
            <person name="Vardi A."/>
            <person name="Wilkerson F.P."/>
            <person name="Rokhsar D.S."/>
        </authorList>
    </citation>
    <scope>NUCLEOTIDE SEQUENCE [LARGE SCALE GENOMIC DNA]</scope>
    <source>
        <strain evidence="2 3">CCMP1335</strain>
    </source>
</reference>
<feature type="compositionally biased region" description="Polar residues" evidence="1">
    <location>
        <begin position="31"/>
        <end position="40"/>
    </location>
</feature>
<dbReference type="eggNOG" id="ENOG502R7NC">
    <property type="taxonomic scope" value="Eukaryota"/>
</dbReference>
<protein>
    <submittedName>
        <fullName evidence="2">Uncharacterized protein</fullName>
    </submittedName>
</protein>
<feature type="region of interest" description="Disordered" evidence="1">
    <location>
        <begin position="177"/>
        <end position="196"/>
    </location>
</feature>
<evidence type="ECO:0000313" key="2">
    <source>
        <dbReference type="EMBL" id="EED93693.1"/>
    </source>
</evidence>
<sequence length="340" mass="37884">MTNAPKGILKAPRYSTRHDAIGGTSRADVGGSSSAGQKQMVTDEKLNDEVRGIVSDDDDAVHIQQQPKVMHGTEFSSLQISEKTSELTADNNVETPNERFDTTQQDDETDSDYVVAVGVVGEDGQHVRFCEYEDEEEESGDIDSPSTRNRLDQKISNSETYEGSGLDDDYECILNEEEKKSDASDDDSEESDEDEEILAELGLLELMNDESEDEMIDNEHSISNIGTRPDEPRSFLVLWEALTRWATPSTIDLIRQYNSDGKNNAQSVASSSILSNEETIHEIDGRNSVDIGASRRAGIMSMLKMNTKRSLSELKRMHKEQSPQYQQYSQINDIVPVNAT</sequence>
<dbReference type="EMBL" id="CM000640">
    <property type="protein sequence ID" value="EED93693.1"/>
    <property type="molecule type" value="Genomic_DNA"/>
</dbReference>
<dbReference type="PaxDb" id="35128-Thaps3305"/>
<name>B8BXE7_THAPS</name>
<dbReference type="InParanoid" id="B8BXE7"/>
<keyword evidence="3" id="KW-1185">Reference proteome</keyword>
<dbReference type="GeneID" id="7444070"/>
<feature type="compositionally biased region" description="Acidic residues" evidence="1">
    <location>
        <begin position="184"/>
        <end position="196"/>
    </location>
</feature>
<feature type="region of interest" description="Disordered" evidence="1">
    <location>
        <begin position="1"/>
        <end position="46"/>
    </location>
</feature>
<dbReference type="Proteomes" id="UP000001449">
    <property type="component" value="Chromosome 3"/>
</dbReference>
<feature type="region of interest" description="Disordered" evidence="1">
    <location>
        <begin position="124"/>
        <end position="169"/>
    </location>
</feature>
<dbReference type="RefSeq" id="XP_002288257.1">
    <property type="nucleotide sequence ID" value="XM_002288221.1"/>
</dbReference>
<gene>
    <name evidence="2" type="ORF">THAPSDRAFT_3305</name>
</gene>
<feature type="compositionally biased region" description="Polar residues" evidence="1">
    <location>
        <begin position="144"/>
        <end position="161"/>
    </location>
</feature>
<feature type="compositionally biased region" description="Polar residues" evidence="1">
    <location>
        <begin position="81"/>
        <end position="95"/>
    </location>
</feature>
<feature type="region of interest" description="Disordered" evidence="1">
    <location>
        <begin position="81"/>
        <end position="111"/>
    </location>
</feature>
<dbReference type="AlphaFoldDB" id="B8BXE7"/>
<proteinExistence type="predicted"/>
<evidence type="ECO:0000256" key="1">
    <source>
        <dbReference type="SAM" id="MobiDB-lite"/>
    </source>
</evidence>
<feature type="compositionally biased region" description="Acidic residues" evidence="1">
    <location>
        <begin position="132"/>
        <end position="141"/>
    </location>
</feature>
<dbReference type="KEGG" id="tps:THAPSDRAFT_3305"/>
<organism evidence="2 3">
    <name type="scientific">Thalassiosira pseudonana</name>
    <name type="common">Marine diatom</name>
    <name type="synonym">Cyclotella nana</name>
    <dbReference type="NCBI Taxonomy" id="35128"/>
    <lineage>
        <taxon>Eukaryota</taxon>
        <taxon>Sar</taxon>
        <taxon>Stramenopiles</taxon>
        <taxon>Ochrophyta</taxon>
        <taxon>Bacillariophyta</taxon>
        <taxon>Coscinodiscophyceae</taxon>
        <taxon>Thalassiosirophycidae</taxon>
        <taxon>Thalassiosirales</taxon>
        <taxon>Thalassiosiraceae</taxon>
        <taxon>Thalassiosira</taxon>
    </lineage>
</organism>
<dbReference type="HOGENOM" id="CLU_817584_0_0_1"/>